<dbReference type="NCBIfam" id="TIGR00838">
    <property type="entry name" value="argH"/>
    <property type="match status" value="1"/>
</dbReference>
<comment type="pathway">
    <text evidence="2 7">Amino-acid biosynthesis; L-arginine biosynthesis; L-arginine from L-ornithine and carbamoyl phosphate: step 3/3.</text>
</comment>
<keyword evidence="6 7" id="KW-0456">Lyase</keyword>
<keyword evidence="5 7" id="KW-0028">Amino-acid biosynthesis</keyword>
<accession>A0A2T4YW18</accession>
<organism evidence="10 11">
    <name type="scientific">Sphingomonas aerolata</name>
    <dbReference type="NCBI Taxonomy" id="185951"/>
    <lineage>
        <taxon>Bacteria</taxon>
        <taxon>Pseudomonadati</taxon>
        <taxon>Pseudomonadota</taxon>
        <taxon>Alphaproteobacteria</taxon>
        <taxon>Sphingomonadales</taxon>
        <taxon>Sphingomonadaceae</taxon>
        <taxon>Sphingomonas</taxon>
    </lineage>
</organism>
<evidence type="ECO:0000256" key="5">
    <source>
        <dbReference type="ARBA" id="ARBA00022605"/>
    </source>
</evidence>
<evidence type="ECO:0000259" key="9">
    <source>
        <dbReference type="Pfam" id="PF14698"/>
    </source>
</evidence>
<dbReference type="InterPro" id="IPR029419">
    <property type="entry name" value="Arg_succ_lyase_C"/>
</dbReference>
<keyword evidence="11" id="KW-1185">Reference proteome</keyword>
<dbReference type="Pfam" id="PF14698">
    <property type="entry name" value="ASL_C2"/>
    <property type="match status" value="1"/>
</dbReference>
<dbReference type="Proteomes" id="UP000240996">
    <property type="component" value="Unassembled WGS sequence"/>
</dbReference>
<evidence type="ECO:0000313" key="10">
    <source>
        <dbReference type="EMBL" id="PTM47999.1"/>
    </source>
</evidence>
<dbReference type="GO" id="GO:0005829">
    <property type="term" value="C:cytosol"/>
    <property type="evidence" value="ECO:0007669"/>
    <property type="project" value="TreeGrafter"/>
</dbReference>
<evidence type="ECO:0000256" key="1">
    <source>
        <dbReference type="ARBA" id="ARBA00000985"/>
    </source>
</evidence>
<dbReference type="FunFam" id="1.10.40.30:FF:000001">
    <property type="entry name" value="Argininosuccinate lyase"/>
    <property type="match status" value="1"/>
</dbReference>
<dbReference type="InterPro" id="IPR022761">
    <property type="entry name" value="Fumarate_lyase_N"/>
</dbReference>
<keyword evidence="4 7" id="KW-0055">Arginine biosynthesis</keyword>
<feature type="domain" description="Argininosuccinate lyase C-terminal" evidence="9">
    <location>
        <begin position="367"/>
        <end position="436"/>
    </location>
</feature>
<dbReference type="InterPro" id="IPR024083">
    <property type="entry name" value="Fumarase/histidase_N"/>
</dbReference>
<dbReference type="PROSITE" id="PS00163">
    <property type="entry name" value="FUMARATE_LYASES"/>
    <property type="match status" value="1"/>
</dbReference>
<dbReference type="HAMAP" id="MF_00006">
    <property type="entry name" value="Arg_succ_lyase"/>
    <property type="match status" value="1"/>
</dbReference>
<dbReference type="InterPro" id="IPR009049">
    <property type="entry name" value="Argininosuccinate_lyase"/>
</dbReference>
<name>A0A2T4YW18_9SPHN</name>
<evidence type="ECO:0000259" key="8">
    <source>
        <dbReference type="Pfam" id="PF00206"/>
    </source>
</evidence>
<dbReference type="InterPro" id="IPR000362">
    <property type="entry name" value="Fumarate_lyase_fam"/>
</dbReference>
<dbReference type="PRINTS" id="PR00145">
    <property type="entry name" value="ARGSUCLYASE"/>
</dbReference>
<dbReference type="PANTHER" id="PTHR43814">
    <property type="entry name" value="ARGININOSUCCINATE LYASE"/>
    <property type="match status" value="1"/>
</dbReference>
<gene>
    <name evidence="7" type="primary">argH</name>
    <name evidence="10" type="ORF">C8J24_1407</name>
</gene>
<evidence type="ECO:0000256" key="3">
    <source>
        <dbReference type="ARBA" id="ARBA00012338"/>
    </source>
</evidence>
<dbReference type="GO" id="GO:0004056">
    <property type="term" value="F:argininosuccinate lyase activity"/>
    <property type="evidence" value="ECO:0007669"/>
    <property type="project" value="UniProtKB-UniRule"/>
</dbReference>
<reference evidence="10 11" key="1">
    <citation type="submission" date="2018-04" db="EMBL/GenBank/DDBJ databases">
        <title>Genomic Encyclopedia of Type Strains, Phase III (KMG-III): the genomes of soil and plant-associated and newly described type strains.</title>
        <authorList>
            <person name="Whitman W."/>
        </authorList>
    </citation>
    <scope>NUCLEOTIDE SEQUENCE [LARGE SCALE GENOMIC DNA]</scope>
    <source>
        <strain evidence="10 11">NW12</strain>
    </source>
</reference>
<feature type="domain" description="Fumarate lyase N-terminal" evidence="8">
    <location>
        <begin position="12"/>
        <end position="304"/>
    </location>
</feature>
<dbReference type="InterPro" id="IPR020557">
    <property type="entry name" value="Fumarate_lyase_CS"/>
</dbReference>
<comment type="catalytic activity">
    <reaction evidence="1 7">
        <text>2-(N(omega)-L-arginino)succinate = fumarate + L-arginine</text>
        <dbReference type="Rhea" id="RHEA:24020"/>
        <dbReference type="ChEBI" id="CHEBI:29806"/>
        <dbReference type="ChEBI" id="CHEBI:32682"/>
        <dbReference type="ChEBI" id="CHEBI:57472"/>
        <dbReference type="EC" id="4.3.2.1"/>
    </reaction>
</comment>
<dbReference type="InterPro" id="IPR008948">
    <property type="entry name" value="L-Aspartase-like"/>
</dbReference>
<dbReference type="UniPathway" id="UPA00068">
    <property type="reaction ID" value="UER00114"/>
</dbReference>
<dbReference type="PRINTS" id="PR00149">
    <property type="entry name" value="FUMRATELYASE"/>
</dbReference>
<dbReference type="EC" id="4.3.2.1" evidence="3 7"/>
<dbReference type="FunFam" id="1.20.200.10:FF:000015">
    <property type="entry name" value="argininosuccinate lyase isoform X2"/>
    <property type="match status" value="1"/>
</dbReference>
<dbReference type="EMBL" id="PZZN01000001">
    <property type="protein sequence ID" value="PTM47999.1"/>
    <property type="molecule type" value="Genomic_DNA"/>
</dbReference>
<comment type="caution">
    <text evidence="10">The sequence shown here is derived from an EMBL/GenBank/DDBJ whole genome shotgun (WGS) entry which is preliminary data.</text>
</comment>
<evidence type="ECO:0000256" key="7">
    <source>
        <dbReference type="HAMAP-Rule" id="MF_00006"/>
    </source>
</evidence>
<dbReference type="Pfam" id="PF00206">
    <property type="entry name" value="Lyase_1"/>
    <property type="match status" value="1"/>
</dbReference>
<evidence type="ECO:0000256" key="6">
    <source>
        <dbReference type="ARBA" id="ARBA00023239"/>
    </source>
</evidence>
<dbReference type="AlphaFoldDB" id="A0A2T4YW18"/>
<dbReference type="SUPFAM" id="SSF48557">
    <property type="entry name" value="L-aspartase-like"/>
    <property type="match status" value="1"/>
</dbReference>
<dbReference type="CDD" id="cd01359">
    <property type="entry name" value="Argininosuccinate_lyase"/>
    <property type="match status" value="1"/>
</dbReference>
<proteinExistence type="inferred from homology"/>
<dbReference type="Gene3D" id="1.20.200.10">
    <property type="entry name" value="Fumarase/aspartase (Central domain)"/>
    <property type="match status" value="1"/>
</dbReference>
<comment type="subcellular location">
    <subcellularLocation>
        <location evidence="7">Cytoplasm</location>
    </subcellularLocation>
</comment>
<dbReference type="FunFam" id="1.10.275.10:FF:000002">
    <property type="entry name" value="Argininosuccinate lyase"/>
    <property type="match status" value="1"/>
</dbReference>
<dbReference type="Gene3D" id="1.10.275.10">
    <property type="entry name" value="Fumarase/aspartase (N-terminal domain)"/>
    <property type="match status" value="1"/>
</dbReference>
<comment type="similarity">
    <text evidence="7">Belongs to the lyase 1 family. Argininosuccinate lyase subfamily.</text>
</comment>
<evidence type="ECO:0000256" key="4">
    <source>
        <dbReference type="ARBA" id="ARBA00022571"/>
    </source>
</evidence>
<sequence>MDGSNAMWGGRFAEGPAAVMREINASIPFDKRLWKQDIAGSKAHVAMLGARGIVSAEDAATIAAGLDQVAAHYAANGVAEDLGLEDIHMQTEARLAEAIGPVAGRLHTARSRNDQVATDFRLWVRDAIDQVLAALGGFQAALLVRAEEHAASVMPGFTHLQSAQPVTLGHHLMAYHAMIARDVSRFADARVRMNRSPLGSAALAGTGFPIDRAMTARALGFDGPMTNSLDGVSDRDFALDYLVAATQCALHLSRLAEEFVLWASQPFGFVALSDQWSTGSSIMPQKRNPDAAELVRGHSGRIMGCMTALMVTMKGLPLAYSKDMQDDKPPVFEAHDLLALSIAAMTGMVKSATFRTERMRAVAEAGFATATDLADWLVREAGLPFREAHHVTGRAVKRAEDLGIALDALSIEDLKAIDARIDDRVYGVLSVDASVASRTSFGGTAPDNVRAAIRAARETSE</sequence>
<dbReference type="Gene3D" id="1.10.40.30">
    <property type="entry name" value="Fumarase/aspartase (C-terminal domain)"/>
    <property type="match status" value="1"/>
</dbReference>
<evidence type="ECO:0000256" key="2">
    <source>
        <dbReference type="ARBA" id="ARBA00004941"/>
    </source>
</evidence>
<dbReference type="GO" id="GO:0042450">
    <property type="term" value="P:L-arginine biosynthetic process via ornithine"/>
    <property type="evidence" value="ECO:0007669"/>
    <property type="project" value="UniProtKB-UniRule"/>
</dbReference>
<evidence type="ECO:0000313" key="11">
    <source>
        <dbReference type="Proteomes" id="UP000240996"/>
    </source>
</evidence>
<keyword evidence="7" id="KW-0963">Cytoplasm</keyword>
<protein>
    <recommendedName>
        <fullName evidence="3 7">Argininosuccinate lyase</fullName>
        <shortName evidence="7">ASAL</shortName>
        <ecNumber evidence="3 7">4.3.2.1</ecNumber>
    </recommendedName>
    <alternativeName>
        <fullName evidence="7">Arginosuccinase</fullName>
    </alternativeName>
</protein>
<dbReference type="PANTHER" id="PTHR43814:SF1">
    <property type="entry name" value="ARGININOSUCCINATE LYASE"/>
    <property type="match status" value="1"/>
</dbReference>